<feature type="compositionally biased region" description="Polar residues" evidence="1">
    <location>
        <begin position="233"/>
        <end position="242"/>
    </location>
</feature>
<feature type="compositionally biased region" description="Basic and acidic residues" evidence="1">
    <location>
        <begin position="57"/>
        <end position="75"/>
    </location>
</feature>
<dbReference type="Gene3D" id="3.60.10.10">
    <property type="entry name" value="Endonuclease/exonuclease/phosphatase"/>
    <property type="match status" value="1"/>
</dbReference>
<feature type="compositionally biased region" description="Polar residues" evidence="1">
    <location>
        <begin position="912"/>
        <end position="927"/>
    </location>
</feature>
<proteinExistence type="predicted"/>
<dbReference type="GO" id="GO:0004439">
    <property type="term" value="F:phosphatidylinositol-4,5-bisphosphate 5-phosphatase activity"/>
    <property type="evidence" value="ECO:0007669"/>
    <property type="project" value="TreeGrafter"/>
</dbReference>
<dbReference type="PANTHER" id="PTHR11200">
    <property type="entry name" value="INOSITOL 5-PHOSPHATASE"/>
    <property type="match status" value="1"/>
</dbReference>
<feature type="region of interest" description="Disordered" evidence="1">
    <location>
        <begin position="1097"/>
        <end position="1133"/>
    </location>
</feature>
<name>A0A9W8A2F3_9FUNG</name>
<reference evidence="3" key="1">
    <citation type="submission" date="2022-07" db="EMBL/GenBank/DDBJ databases">
        <title>Phylogenomic reconstructions and comparative analyses of Kickxellomycotina fungi.</title>
        <authorList>
            <person name="Reynolds N.K."/>
            <person name="Stajich J.E."/>
            <person name="Barry K."/>
            <person name="Grigoriev I.V."/>
            <person name="Crous P."/>
            <person name="Smith M.E."/>
        </authorList>
    </citation>
    <scope>NUCLEOTIDE SEQUENCE</scope>
    <source>
        <strain evidence="3">NBRC 100468</strain>
    </source>
</reference>
<keyword evidence="4" id="KW-1185">Reference proteome</keyword>
<feature type="compositionally biased region" description="Basic and acidic residues" evidence="1">
    <location>
        <begin position="258"/>
        <end position="269"/>
    </location>
</feature>
<dbReference type="PANTHER" id="PTHR11200:SF240">
    <property type="entry name" value="INOSITOL POLYPHOSPHATE 5-PHOSPHATASE C9G1.10C-RELATED"/>
    <property type="match status" value="1"/>
</dbReference>
<dbReference type="SUPFAM" id="SSF50978">
    <property type="entry name" value="WD40 repeat-like"/>
    <property type="match status" value="1"/>
</dbReference>
<dbReference type="Gene3D" id="2.130.10.10">
    <property type="entry name" value="YVTN repeat-like/Quinoprotein amine dehydrogenase"/>
    <property type="match status" value="1"/>
</dbReference>
<evidence type="ECO:0000313" key="4">
    <source>
        <dbReference type="Proteomes" id="UP001150538"/>
    </source>
</evidence>
<feature type="compositionally biased region" description="Basic and acidic residues" evidence="1">
    <location>
        <begin position="217"/>
        <end position="231"/>
    </location>
</feature>
<dbReference type="SUPFAM" id="SSF56219">
    <property type="entry name" value="DNase I-like"/>
    <property type="match status" value="1"/>
</dbReference>
<sequence>MTPGDANSEQSSQGNEEETRPTTLAERIAALGLQNQAKGSKKNSVPGNSSDGKTASRIRESSPEVQKEYQPEKPPKPIQRSIPQVNKQQEPESNSEDPFSDMSSPQPSSLAQYSFIPRASAAPALPPKPALIKAKADSAPAPQPRPSNPQGQDNPFSHPNDTPPKPKVQAQLAKPSMPAPHTSSPNDPPPIAPRKPSKPQFAKSTLPPAPPPPPKPAAERPDLTNKPRLEASIDTSPNPSQTSEERFTHSRKPSFKASKRDPIHFDYRFANRRPPSLGPSPIFNTKPPAPGPSTNPNLQASRLAVALGGPHISFAYHSQLRCCTVDGGDMTSLQRTSGAEERFTAIAPVPEVYDPSEHGKYICVGTNTGRLVVMDASSSSLKHTELQPETHVPIFRIIAVGYDEVWVIDEGFGVMVWSITKHPISNTPSYVSLSGPVDPNPKSAYKIVPACIKAFSLASDMLPMYRVDTNNTFFYVTRGHYMWVAFDKSLLIYDTNLFPRSQSGNSDASSPHSAGSAVVAHHHLDYYEGRIRSIASNASFVSTGTTPSRAIVFTGLDRGKIMTWSVDGRRRGRLLDLGAVYCETAVTALACSSERILWVGLDTGCVLVVDVGDICDPYTSQCTVLKEWTSIRNPVTSIIVDEFTLLSEKPKLQVCSVHQNGSIFFWDGLLTGDHYYNTMRSRVNEYCTFGQLKVLVCSWNIDALKPTNLSESTKEKNRKHLRNWFMALGENEKPDILVVGFQEVVDLESKKMTMKSLWKSTTSKKNSNHSQNISRRYQLWQDALCHTLRSTFPDESYVLLACHNLVGLFSCIFVRSQHKKEVHNVSVSQVKTGMGGLHGNKGGIGVRFTLYDTSFCFVVSHLAAGESNSNIQARDKHCATIIRKIQFKSFSPEYQAITPGRDAHGGGPTPVSHRSTSGLNPTAQHGSSGAGHNKGGPTINPALADLSNVSLDAFVDGGDGRSYLDHAVCFFFGDLNYRLGANRQQAEKMIEANNIAAMLEEDQLIKRLVQHAASTTGLPAFGIATESDNTPGDDQVITFEDIEEEDSQFPLTTFNESAIEFMPTYKYDPGTDTYDTSEKQRVPAWCDRVLYRGGNSSFRASPLPAPQKQDERNNGNITLFSDPREASADSQGQLQPLHYRRYECDLSDHRPISAGFTVVVKSISRTEREAVARQISQTWNNHLSSKIVSRAKICWLRRFGLNSEEATNYLVQAGGDVIQAISYHFSQQTKRQNNSGGGNATQG</sequence>
<dbReference type="Pfam" id="PF22669">
    <property type="entry name" value="Exo_endo_phos2"/>
    <property type="match status" value="2"/>
</dbReference>
<dbReference type="EMBL" id="JANBPU010000051">
    <property type="protein sequence ID" value="KAJ1918185.1"/>
    <property type="molecule type" value="Genomic_DNA"/>
</dbReference>
<feature type="domain" description="Inositol polyphosphate-related phosphatase" evidence="2">
    <location>
        <begin position="690"/>
        <end position="1164"/>
    </location>
</feature>
<organism evidence="3 4">
    <name type="scientific">Mycoemilia scoparia</name>
    <dbReference type="NCBI Taxonomy" id="417184"/>
    <lineage>
        <taxon>Eukaryota</taxon>
        <taxon>Fungi</taxon>
        <taxon>Fungi incertae sedis</taxon>
        <taxon>Zoopagomycota</taxon>
        <taxon>Kickxellomycotina</taxon>
        <taxon>Kickxellomycetes</taxon>
        <taxon>Kickxellales</taxon>
        <taxon>Kickxellaceae</taxon>
        <taxon>Mycoemilia</taxon>
    </lineage>
</organism>
<dbReference type="SMART" id="SM00128">
    <property type="entry name" value="IPPc"/>
    <property type="match status" value="1"/>
</dbReference>
<accession>A0A9W8A2F3</accession>
<feature type="compositionally biased region" description="Polar residues" evidence="1">
    <location>
        <begin position="101"/>
        <end position="112"/>
    </location>
</feature>
<dbReference type="InterPro" id="IPR046985">
    <property type="entry name" value="IP5"/>
</dbReference>
<dbReference type="InterPro" id="IPR036691">
    <property type="entry name" value="Endo/exonu/phosph_ase_sf"/>
</dbReference>
<dbReference type="AlphaFoldDB" id="A0A9W8A2F3"/>
<comment type="caution">
    <text evidence="3">The sequence shown here is derived from an EMBL/GenBank/DDBJ whole genome shotgun (WGS) entry which is preliminary data.</text>
</comment>
<feature type="compositionally biased region" description="Polar residues" evidence="1">
    <location>
        <begin position="33"/>
        <end position="53"/>
    </location>
</feature>
<dbReference type="InterPro" id="IPR015943">
    <property type="entry name" value="WD40/YVTN_repeat-like_dom_sf"/>
</dbReference>
<dbReference type="InterPro" id="IPR036322">
    <property type="entry name" value="WD40_repeat_dom_sf"/>
</dbReference>
<protein>
    <recommendedName>
        <fullName evidence="2">Inositol polyphosphate-related phosphatase domain-containing protein</fullName>
    </recommendedName>
</protein>
<feature type="compositionally biased region" description="Pro residues" evidence="1">
    <location>
        <begin position="207"/>
        <end position="216"/>
    </location>
</feature>
<feature type="region of interest" description="Disordered" evidence="1">
    <location>
        <begin position="1"/>
        <end position="295"/>
    </location>
</feature>
<feature type="compositionally biased region" description="Polar residues" evidence="1">
    <location>
        <begin position="148"/>
        <end position="160"/>
    </location>
</feature>
<dbReference type="OrthoDB" id="2248459at2759"/>
<dbReference type="InterPro" id="IPR000300">
    <property type="entry name" value="IPPc"/>
</dbReference>
<evidence type="ECO:0000256" key="1">
    <source>
        <dbReference type="SAM" id="MobiDB-lite"/>
    </source>
</evidence>
<feature type="compositionally biased region" description="Polar residues" evidence="1">
    <location>
        <begin position="81"/>
        <end position="92"/>
    </location>
</feature>
<evidence type="ECO:0000259" key="2">
    <source>
        <dbReference type="SMART" id="SM00128"/>
    </source>
</evidence>
<dbReference type="Proteomes" id="UP001150538">
    <property type="component" value="Unassembled WGS sequence"/>
</dbReference>
<feature type="region of interest" description="Disordered" evidence="1">
    <location>
        <begin position="898"/>
        <end position="941"/>
    </location>
</feature>
<dbReference type="GO" id="GO:0046856">
    <property type="term" value="P:phosphatidylinositol dephosphorylation"/>
    <property type="evidence" value="ECO:0007669"/>
    <property type="project" value="InterPro"/>
</dbReference>
<evidence type="ECO:0000313" key="3">
    <source>
        <dbReference type="EMBL" id="KAJ1918185.1"/>
    </source>
</evidence>
<gene>
    <name evidence="3" type="ORF">H4219_002742</name>
</gene>